<sequence length="334" mass="35740">MSEAEILVVGGGAIGGATAALLAGRVRRVAVLDANREHAARMRDPGLLLDDLGTERRVRLEAYADPAEPDGPFDFALVTVKAPHLEAALAPLVERELARAYVSLGNGLVQERVARLVGEENLIVGTVEWGATNLGPGHLARTTRAPFVVGEPDGSVRERTRRLAAALGTAFEVHLTRNVRGQVWTKLLVNSTFSGLGAVSGLLYREVVASRAGLEAALAVWREGYEVGKAQGLRLERFVGVPAEELAAGGRRAEEAVREVMRHVGATKASMLQDLERGLKTEVDVINGGVVEKAREHGVPAPLNEHVLRLVHRMEEGADSPSPEKLRELASLAT</sequence>
<dbReference type="SUPFAM" id="SSF48179">
    <property type="entry name" value="6-phosphogluconate dehydrogenase C-terminal domain-like"/>
    <property type="match status" value="1"/>
</dbReference>
<dbReference type="InterPro" id="IPR036291">
    <property type="entry name" value="NAD(P)-bd_dom_sf"/>
</dbReference>
<evidence type="ECO:0000259" key="14">
    <source>
        <dbReference type="Pfam" id="PF08546"/>
    </source>
</evidence>
<dbReference type="Proteomes" id="UP000318065">
    <property type="component" value="Chromosome"/>
</dbReference>
<organism evidence="15 16">
    <name type="scientific">Rubrobacter xylanophilus</name>
    <dbReference type="NCBI Taxonomy" id="49319"/>
    <lineage>
        <taxon>Bacteria</taxon>
        <taxon>Bacillati</taxon>
        <taxon>Actinomycetota</taxon>
        <taxon>Rubrobacteria</taxon>
        <taxon>Rubrobacterales</taxon>
        <taxon>Rubrobacteraceae</taxon>
        <taxon>Rubrobacter</taxon>
    </lineage>
</organism>
<evidence type="ECO:0000256" key="1">
    <source>
        <dbReference type="ARBA" id="ARBA00002919"/>
    </source>
</evidence>
<dbReference type="AlphaFoldDB" id="A0A510HL04"/>
<dbReference type="GO" id="GO:0005737">
    <property type="term" value="C:cytoplasm"/>
    <property type="evidence" value="ECO:0007669"/>
    <property type="project" value="TreeGrafter"/>
</dbReference>
<evidence type="ECO:0000256" key="12">
    <source>
        <dbReference type="SAM" id="MobiDB-lite"/>
    </source>
</evidence>
<dbReference type="PANTHER" id="PTHR43765:SF2">
    <property type="entry name" value="2-DEHYDROPANTOATE 2-REDUCTASE"/>
    <property type="match status" value="1"/>
</dbReference>
<name>A0A510HL04_9ACTN</name>
<dbReference type="Gene3D" id="3.40.50.720">
    <property type="entry name" value="NAD(P)-binding Rossmann-like Domain"/>
    <property type="match status" value="1"/>
</dbReference>
<evidence type="ECO:0000256" key="5">
    <source>
        <dbReference type="ARBA" id="ARBA00019465"/>
    </source>
</evidence>
<dbReference type="Gene3D" id="1.10.1040.10">
    <property type="entry name" value="N-(1-d-carboxylethyl)-l-norvaline Dehydrogenase, domain 2"/>
    <property type="match status" value="1"/>
</dbReference>
<reference evidence="15" key="1">
    <citation type="journal article" date="2019" name="Microbiol. Resour. Announc.">
        <title>Complete Genome Sequence of Rubrobacter xylanophilus Strain AA3-22, Isolated from Arima Onsen in Japan.</title>
        <authorList>
            <person name="Tomariguchi N."/>
            <person name="Miyazaki K."/>
        </authorList>
    </citation>
    <scope>NUCLEOTIDE SEQUENCE [LARGE SCALE GENOMIC DNA]</scope>
    <source>
        <strain evidence="15">AA3-22</strain>
    </source>
</reference>
<dbReference type="RefSeq" id="WP_143528674.1">
    <property type="nucleotide sequence ID" value="NZ_AP019791.1"/>
</dbReference>
<dbReference type="Pfam" id="PF02558">
    <property type="entry name" value="ApbA"/>
    <property type="match status" value="1"/>
</dbReference>
<comment type="catalytic activity">
    <reaction evidence="10 11">
        <text>(R)-pantoate + NADP(+) = 2-dehydropantoate + NADPH + H(+)</text>
        <dbReference type="Rhea" id="RHEA:16233"/>
        <dbReference type="ChEBI" id="CHEBI:11561"/>
        <dbReference type="ChEBI" id="CHEBI:15378"/>
        <dbReference type="ChEBI" id="CHEBI:15980"/>
        <dbReference type="ChEBI" id="CHEBI:57783"/>
        <dbReference type="ChEBI" id="CHEBI:58349"/>
        <dbReference type="EC" id="1.1.1.169"/>
    </reaction>
</comment>
<dbReference type="InterPro" id="IPR013332">
    <property type="entry name" value="KPR_N"/>
</dbReference>
<proteinExistence type="inferred from homology"/>
<feature type="region of interest" description="Disordered" evidence="12">
    <location>
        <begin position="315"/>
        <end position="334"/>
    </location>
</feature>
<protein>
    <recommendedName>
        <fullName evidence="5 11">2-dehydropantoate 2-reductase</fullName>
        <ecNumber evidence="4 11">1.1.1.169</ecNumber>
    </recommendedName>
    <alternativeName>
        <fullName evidence="9 11">Ketopantoate reductase</fullName>
    </alternativeName>
</protein>
<feature type="domain" description="Ketopantoate reductase N-terminal" evidence="13">
    <location>
        <begin position="6"/>
        <end position="153"/>
    </location>
</feature>
<evidence type="ECO:0000256" key="8">
    <source>
        <dbReference type="ARBA" id="ARBA00023002"/>
    </source>
</evidence>
<keyword evidence="16" id="KW-1185">Reference proteome</keyword>
<evidence type="ECO:0000259" key="13">
    <source>
        <dbReference type="Pfam" id="PF02558"/>
    </source>
</evidence>
<evidence type="ECO:0000256" key="7">
    <source>
        <dbReference type="ARBA" id="ARBA00022857"/>
    </source>
</evidence>
<dbReference type="InterPro" id="IPR013752">
    <property type="entry name" value="KPA_reductase"/>
</dbReference>
<dbReference type="InterPro" id="IPR013328">
    <property type="entry name" value="6PGD_dom2"/>
</dbReference>
<feature type="domain" description="Ketopantoate reductase C-terminal" evidence="14">
    <location>
        <begin position="178"/>
        <end position="315"/>
    </location>
</feature>
<comment type="similarity">
    <text evidence="3 11">Belongs to the ketopantoate reductase family.</text>
</comment>
<dbReference type="EC" id="1.1.1.169" evidence="4 11"/>
<evidence type="ECO:0000256" key="10">
    <source>
        <dbReference type="ARBA" id="ARBA00048793"/>
    </source>
</evidence>
<dbReference type="EMBL" id="AP019791">
    <property type="protein sequence ID" value="BBL80689.1"/>
    <property type="molecule type" value="Genomic_DNA"/>
</dbReference>
<dbReference type="GO" id="GO:0015940">
    <property type="term" value="P:pantothenate biosynthetic process"/>
    <property type="evidence" value="ECO:0007669"/>
    <property type="project" value="UniProtKB-UniPathway"/>
</dbReference>
<comment type="function">
    <text evidence="1 11">Catalyzes the NADPH-dependent reduction of ketopantoate into pantoic acid.</text>
</comment>
<evidence type="ECO:0000256" key="6">
    <source>
        <dbReference type="ARBA" id="ARBA00022655"/>
    </source>
</evidence>
<comment type="pathway">
    <text evidence="2 11">Cofactor biosynthesis; (R)-pantothenate biosynthesis; (R)-pantoate from 3-methyl-2-oxobutanoate: step 2/2.</text>
</comment>
<dbReference type="NCBIfam" id="TIGR00745">
    <property type="entry name" value="apbA_panE"/>
    <property type="match status" value="1"/>
</dbReference>
<dbReference type="InterPro" id="IPR050838">
    <property type="entry name" value="Ketopantoate_reductase"/>
</dbReference>
<keyword evidence="7 11" id="KW-0521">NADP</keyword>
<keyword evidence="8 11" id="KW-0560">Oxidoreductase</keyword>
<evidence type="ECO:0000256" key="3">
    <source>
        <dbReference type="ARBA" id="ARBA00007870"/>
    </source>
</evidence>
<dbReference type="InterPro" id="IPR003710">
    <property type="entry name" value="ApbA"/>
</dbReference>
<evidence type="ECO:0000256" key="11">
    <source>
        <dbReference type="RuleBase" id="RU362068"/>
    </source>
</evidence>
<dbReference type="GO" id="GO:0008677">
    <property type="term" value="F:2-dehydropantoate 2-reductase activity"/>
    <property type="evidence" value="ECO:0007669"/>
    <property type="project" value="UniProtKB-EC"/>
</dbReference>
<evidence type="ECO:0000256" key="4">
    <source>
        <dbReference type="ARBA" id="ARBA00013014"/>
    </source>
</evidence>
<dbReference type="SUPFAM" id="SSF51735">
    <property type="entry name" value="NAD(P)-binding Rossmann-fold domains"/>
    <property type="match status" value="1"/>
</dbReference>
<dbReference type="PANTHER" id="PTHR43765">
    <property type="entry name" value="2-DEHYDROPANTOATE 2-REDUCTASE-RELATED"/>
    <property type="match status" value="1"/>
</dbReference>
<accession>A0A510HL04</accession>
<gene>
    <name evidence="15" type="primary">panE</name>
    <name evidence="15" type="ORF">RxyAA322_25430</name>
</gene>
<dbReference type="GO" id="GO:0050661">
    <property type="term" value="F:NADP binding"/>
    <property type="evidence" value="ECO:0007669"/>
    <property type="project" value="TreeGrafter"/>
</dbReference>
<evidence type="ECO:0000256" key="9">
    <source>
        <dbReference type="ARBA" id="ARBA00032024"/>
    </source>
</evidence>
<dbReference type="InterPro" id="IPR008927">
    <property type="entry name" value="6-PGluconate_DH-like_C_sf"/>
</dbReference>
<dbReference type="Pfam" id="PF08546">
    <property type="entry name" value="ApbA_C"/>
    <property type="match status" value="1"/>
</dbReference>
<evidence type="ECO:0000313" key="16">
    <source>
        <dbReference type="Proteomes" id="UP000318065"/>
    </source>
</evidence>
<evidence type="ECO:0000256" key="2">
    <source>
        <dbReference type="ARBA" id="ARBA00004994"/>
    </source>
</evidence>
<keyword evidence="6 11" id="KW-0566">Pantothenate biosynthesis</keyword>
<dbReference type="OrthoDB" id="9796561at2"/>
<dbReference type="UniPathway" id="UPA00028">
    <property type="reaction ID" value="UER00004"/>
</dbReference>
<evidence type="ECO:0000313" key="15">
    <source>
        <dbReference type="EMBL" id="BBL80689.1"/>
    </source>
</evidence>
<feature type="compositionally biased region" description="Basic and acidic residues" evidence="12">
    <location>
        <begin position="315"/>
        <end position="328"/>
    </location>
</feature>